<organism evidence="2 3">
    <name type="scientific">Dyella soli</name>
    <dbReference type="NCBI Taxonomy" id="522319"/>
    <lineage>
        <taxon>Bacteria</taxon>
        <taxon>Pseudomonadati</taxon>
        <taxon>Pseudomonadota</taxon>
        <taxon>Gammaproteobacteria</taxon>
        <taxon>Lysobacterales</taxon>
        <taxon>Rhodanobacteraceae</taxon>
        <taxon>Dyella</taxon>
    </lineage>
</organism>
<proteinExistence type="predicted"/>
<sequence length="264" mass="28886">MQALIAEEHGVSHEGGRLYAKCWTPAAAHHAKRTPIVLLHDSLGCVALWRDFPAALAEATGRMVVAYDRPGFGQSDAQASPLPLSFIGDEARGGFQSVVDHFEFDRFVVFGHSVGGGMAVGCAAAFSDRCDALITESAQAFVEDRTVQGIRAAQDVFQQPGQIDRLRKYHGDKAEWVLHAWTDTWLADDFATWSLDATLARVTCPNLVIHGDLDEYGSVRHPERMAHLTRGASTLKILEGIGHVPHREQPARTLELVKAWLAAI</sequence>
<feature type="domain" description="AB hydrolase-1" evidence="1">
    <location>
        <begin position="35"/>
        <end position="152"/>
    </location>
</feature>
<dbReference type="PRINTS" id="PR00111">
    <property type="entry name" value="ABHYDROLASE"/>
</dbReference>
<dbReference type="SUPFAM" id="SSF53474">
    <property type="entry name" value="alpha/beta-Hydrolases"/>
    <property type="match status" value="1"/>
</dbReference>
<reference evidence="2 3" key="1">
    <citation type="submission" date="2019-02" db="EMBL/GenBank/DDBJ databases">
        <title>Dyella amyloliquefaciens sp. nov., isolated from forest soil.</title>
        <authorList>
            <person name="Gao Z.-H."/>
            <person name="Qiu L.-H."/>
        </authorList>
    </citation>
    <scope>NUCLEOTIDE SEQUENCE [LARGE SCALE GENOMIC DNA]</scope>
    <source>
        <strain evidence="2 3">KACC 12747</strain>
    </source>
</reference>
<dbReference type="RefSeq" id="WP_131152640.1">
    <property type="nucleotide sequence ID" value="NZ_SJTG01000007.1"/>
</dbReference>
<dbReference type="PANTHER" id="PTHR43689:SF8">
    <property type="entry name" value="ALPHA_BETA-HYDROLASES SUPERFAMILY PROTEIN"/>
    <property type="match status" value="1"/>
</dbReference>
<name>A0A4R0YE15_9GAMM</name>
<gene>
    <name evidence="2" type="ORF">EZM97_35440</name>
</gene>
<dbReference type="InterPro" id="IPR000073">
    <property type="entry name" value="AB_hydrolase_1"/>
</dbReference>
<dbReference type="EMBL" id="SJTG01000007">
    <property type="protein sequence ID" value="TCI06213.1"/>
    <property type="molecule type" value="Genomic_DNA"/>
</dbReference>
<evidence type="ECO:0000313" key="3">
    <source>
        <dbReference type="Proteomes" id="UP000291822"/>
    </source>
</evidence>
<dbReference type="InterPro" id="IPR029058">
    <property type="entry name" value="AB_hydrolase_fold"/>
</dbReference>
<dbReference type="GO" id="GO:0016787">
    <property type="term" value="F:hydrolase activity"/>
    <property type="evidence" value="ECO:0007669"/>
    <property type="project" value="UniProtKB-KW"/>
</dbReference>
<protein>
    <submittedName>
        <fullName evidence="2">Alpha/beta hydrolase</fullName>
    </submittedName>
</protein>
<dbReference type="Gene3D" id="3.40.50.1820">
    <property type="entry name" value="alpha/beta hydrolase"/>
    <property type="match status" value="1"/>
</dbReference>
<keyword evidence="2" id="KW-0378">Hydrolase</keyword>
<dbReference type="Pfam" id="PF00561">
    <property type="entry name" value="Abhydrolase_1"/>
    <property type="match status" value="1"/>
</dbReference>
<evidence type="ECO:0000259" key="1">
    <source>
        <dbReference type="Pfam" id="PF00561"/>
    </source>
</evidence>
<keyword evidence="3" id="KW-1185">Reference proteome</keyword>
<evidence type="ECO:0000313" key="2">
    <source>
        <dbReference type="EMBL" id="TCI06213.1"/>
    </source>
</evidence>
<accession>A0A4R0YE15</accession>
<comment type="caution">
    <text evidence="2">The sequence shown here is derived from an EMBL/GenBank/DDBJ whole genome shotgun (WGS) entry which is preliminary data.</text>
</comment>
<dbReference type="AlphaFoldDB" id="A0A4R0YE15"/>
<dbReference type="Proteomes" id="UP000291822">
    <property type="component" value="Unassembled WGS sequence"/>
</dbReference>
<dbReference type="PANTHER" id="PTHR43689">
    <property type="entry name" value="HYDROLASE"/>
    <property type="match status" value="1"/>
</dbReference>